<evidence type="ECO:0000313" key="2">
    <source>
        <dbReference type="EMBL" id="TCP95267.1"/>
    </source>
</evidence>
<keyword evidence="1" id="KW-0472">Membrane</keyword>
<evidence type="ECO:0000256" key="1">
    <source>
        <dbReference type="SAM" id="Phobius"/>
    </source>
</evidence>
<protein>
    <submittedName>
        <fullName evidence="2">Uncharacterized protein</fullName>
    </submittedName>
</protein>
<reference evidence="2 3" key="1">
    <citation type="submission" date="2019-03" db="EMBL/GenBank/DDBJ databases">
        <title>Genomic Encyclopedia of Type Strains, Phase IV (KMG-IV): sequencing the most valuable type-strain genomes for metagenomic binning, comparative biology and taxonomic classification.</title>
        <authorList>
            <person name="Goeker M."/>
        </authorList>
    </citation>
    <scope>NUCLEOTIDE SEQUENCE [LARGE SCALE GENOMIC DNA]</scope>
    <source>
        <strain evidence="2 3">DSM 100013</strain>
    </source>
</reference>
<comment type="caution">
    <text evidence="2">The sequence shown here is derived from an EMBL/GenBank/DDBJ whole genome shotgun (WGS) entry which is preliminary data.</text>
</comment>
<dbReference type="RefSeq" id="WP_132849718.1">
    <property type="nucleotide sequence ID" value="NZ_CP058648.1"/>
</dbReference>
<dbReference type="OrthoDB" id="675796at2"/>
<gene>
    <name evidence="2" type="ORF">EDD79_10629</name>
</gene>
<accession>A0A4R2SXP5</accession>
<organism evidence="2 3">
    <name type="scientific">Serpentinicella alkaliphila</name>
    <dbReference type="NCBI Taxonomy" id="1734049"/>
    <lineage>
        <taxon>Bacteria</taxon>
        <taxon>Bacillati</taxon>
        <taxon>Bacillota</taxon>
        <taxon>Clostridia</taxon>
        <taxon>Peptostreptococcales</taxon>
        <taxon>Natronincolaceae</taxon>
        <taxon>Serpentinicella</taxon>
    </lineage>
</organism>
<keyword evidence="1" id="KW-0812">Transmembrane</keyword>
<name>A0A4R2SXP5_9FIRM</name>
<keyword evidence="1" id="KW-1133">Transmembrane helix</keyword>
<feature type="transmembrane region" description="Helical" evidence="1">
    <location>
        <begin position="62"/>
        <end position="82"/>
    </location>
</feature>
<proteinExistence type="predicted"/>
<dbReference type="AlphaFoldDB" id="A0A4R2SXP5"/>
<dbReference type="Proteomes" id="UP000295504">
    <property type="component" value="Unassembled WGS sequence"/>
</dbReference>
<sequence length="91" mass="10572">MEHRDIRFINEWGESRLKGKRKYVLTSAALTGTAPLLGTIFGSIILFSPLNSYSITYYVRTYFLIYLCGFIGGAIKSIYTWVKNEERYLKF</sequence>
<dbReference type="EMBL" id="SLYC01000062">
    <property type="protein sequence ID" value="TCP95267.1"/>
    <property type="molecule type" value="Genomic_DNA"/>
</dbReference>
<evidence type="ECO:0000313" key="3">
    <source>
        <dbReference type="Proteomes" id="UP000295504"/>
    </source>
</evidence>
<keyword evidence="3" id="KW-1185">Reference proteome</keyword>
<feature type="transmembrane region" description="Helical" evidence="1">
    <location>
        <begin position="23"/>
        <end position="50"/>
    </location>
</feature>